<gene>
    <name evidence="1" type="ORF">SPARVUS_LOCUS12696420</name>
</gene>
<evidence type="ECO:0000313" key="2">
    <source>
        <dbReference type="Proteomes" id="UP001162483"/>
    </source>
</evidence>
<dbReference type="Proteomes" id="UP001162483">
    <property type="component" value="Unassembled WGS sequence"/>
</dbReference>
<reference evidence="1" key="1">
    <citation type="submission" date="2023-05" db="EMBL/GenBank/DDBJ databases">
        <authorList>
            <person name="Stuckert A."/>
        </authorList>
    </citation>
    <scope>NUCLEOTIDE SEQUENCE</scope>
</reference>
<sequence length="129" mass="14636">IYYISGLPQYTEHRSAIILVNKKTAKYLFFFYQGSAELWLKACRRSFLSGLGGCRSPNLCLESADWPCSDHMHSPKKTKNTSLAIPTKLSMVQSDSTQYVLSGDKWGTLEKGRIREVRIKTAFLHTAED</sequence>
<accession>A0ABN9FUN0</accession>
<evidence type="ECO:0000313" key="1">
    <source>
        <dbReference type="EMBL" id="CAI9600066.1"/>
    </source>
</evidence>
<protein>
    <submittedName>
        <fullName evidence="1">Uncharacterized protein</fullName>
    </submittedName>
</protein>
<keyword evidence="2" id="KW-1185">Reference proteome</keyword>
<proteinExistence type="predicted"/>
<feature type="non-terminal residue" evidence="1">
    <location>
        <position position="1"/>
    </location>
</feature>
<organism evidence="1 2">
    <name type="scientific">Staurois parvus</name>
    <dbReference type="NCBI Taxonomy" id="386267"/>
    <lineage>
        <taxon>Eukaryota</taxon>
        <taxon>Metazoa</taxon>
        <taxon>Chordata</taxon>
        <taxon>Craniata</taxon>
        <taxon>Vertebrata</taxon>
        <taxon>Euteleostomi</taxon>
        <taxon>Amphibia</taxon>
        <taxon>Batrachia</taxon>
        <taxon>Anura</taxon>
        <taxon>Neobatrachia</taxon>
        <taxon>Ranoidea</taxon>
        <taxon>Ranidae</taxon>
        <taxon>Staurois</taxon>
    </lineage>
</organism>
<name>A0ABN9FUN0_9NEOB</name>
<comment type="caution">
    <text evidence="1">The sequence shown here is derived from an EMBL/GenBank/DDBJ whole genome shotgun (WGS) entry which is preliminary data.</text>
</comment>
<dbReference type="EMBL" id="CATNWA010017384">
    <property type="protein sequence ID" value="CAI9600066.1"/>
    <property type="molecule type" value="Genomic_DNA"/>
</dbReference>